<dbReference type="InterPro" id="IPR017441">
    <property type="entry name" value="Protein_kinase_ATP_BS"/>
</dbReference>
<keyword evidence="4" id="KW-1185">Reference proteome</keyword>
<dbReference type="PANTHER" id="PTHR26392:SF92">
    <property type="entry name" value="PROTEIN KINASE DOMAIN-CONTAINING PROTEIN"/>
    <property type="match status" value="1"/>
</dbReference>
<organism evidence="3 4">
    <name type="scientific">Stylophora pistillata</name>
    <name type="common">Smooth cauliflower coral</name>
    <dbReference type="NCBI Taxonomy" id="50429"/>
    <lineage>
        <taxon>Eukaryota</taxon>
        <taxon>Metazoa</taxon>
        <taxon>Cnidaria</taxon>
        <taxon>Anthozoa</taxon>
        <taxon>Hexacorallia</taxon>
        <taxon>Scleractinia</taxon>
        <taxon>Astrocoeniina</taxon>
        <taxon>Pocilloporidae</taxon>
        <taxon>Stylophora</taxon>
    </lineage>
</organism>
<feature type="binding site" evidence="1">
    <location>
        <position position="96"/>
    </location>
    <ligand>
        <name>ATP</name>
        <dbReference type="ChEBI" id="CHEBI:30616"/>
    </ligand>
</feature>
<keyword evidence="1" id="KW-0067">ATP-binding</keyword>
<dbReference type="AlphaFoldDB" id="A0A2B4RZR6"/>
<dbReference type="GO" id="GO:0004672">
    <property type="term" value="F:protein kinase activity"/>
    <property type="evidence" value="ECO:0007669"/>
    <property type="project" value="InterPro"/>
</dbReference>
<dbReference type="GO" id="GO:0005524">
    <property type="term" value="F:ATP binding"/>
    <property type="evidence" value="ECO:0007669"/>
    <property type="project" value="UniProtKB-UniRule"/>
</dbReference>
<dbReference type="EMBL" id="LSMT01000253">
    <property type="protein sequence ID" value="PFX22050.1"/>
    <property type="molecule type" value="Genomic_DNA"/>
</dbReference>
<dbReference type="InterPro" id="IPR001245">
    <property type="entry name" value="Ser-Thr/Tyr_kinase_cat_dom"/>
</dbReference>
<keyword evidence="1" id="KW-0547">Nucleotide-binding</keyword>
<dbReference type="PANTHER" id="PTHR26392">
    <property type="entry name" value="MITOGEN-ACTIVATED PROTEIN KINASE KINASE KINASE 7-RELATED"/>
    <property type="match status" value="1"/>
</dbReference>
<dbReference type="SUPFAM" id="SSF56112">
    <property type="entry name" value="Protein kinase-like (PK-like)"/>
    <property type="match status" value="1"/>
</dbReference>
<feature type="domain" description="Serine-threonine/tyrosine-protein kinase catalytic" evidence="2">
    <location>
        <begin position="69"/>
        <end position="121"/>
    </location>
</feature>
<sequence>MKEASEADKLLCKQLLEEKPSTKEIKESYQPMIDTAPEIKGRLAVFGLEVGPAACISCDKLDLKGQSDFLGRGAFASVNRGAMKTENGDKQTVALKIYTKSLRAENACDIVNEIELLKAFHQVIDLYEHDFLTISVLGLALLDIMDSWYLNIDNGLTNAILFIDLKKTFDTIDHDILLSKFELYGF</sequence>
<dbReference type="Gene3D" id="3.30.200.20">
    <property type="entry name" value="Phosphorylase Kinase, domain 1"/>
    <property type="match status" value="1"/>
</dbReference>
<evidence type="ECO:0000313" key="4">
    <source>
        <dbReference type="Proteomes" id="UP000225706"/>
    </source>
</evidence>
<evidence type="ECO:0000313" key="3">
    <source>
        <dbReference type="EMBL" id="PFX22050.1"/>
    </source>
</evidence>
<evidence type="ECO:0000259" key="2">
    <source>
        <dbReference type="Pfam" id="PF07714"/>
    </source>
</evidence>
<accession>A0A2B4RZR6</accession>
<name>A0A2B4RZR6_STYPI</name>
<dbReference type="Pfam" id="PF07714">
    <property type="entry name" value="PK_Tyr_Ser-Thr"/>
    <property type="match status" value="1"/>
</dbReference>
<dbReference type="Proteomes" id="UP000225706">
    <property type="component" value="Unassembled WGS sequence"/>
</dbReference>
<dbReference type="PROSITE" id="PS00107">
    <property type="entry name" value="PROTEIN_KINASE_ATP"/>
    <property type="match status" value="1"/>
</dbReference>
<dbReference type="InterPro" id="IPR011009">
    <property type="entry name" value="Kinase-like_dom_sf"/>
</dbReference>
<evidence type="ECO:0000256" key="1">
    <source>
        <dbReference type="PROSITE-ProRule" id="PRU10141"/>
    </source>
</evidence>
<comment type="caution">
    <text evidence="3">The sequence shown here is derived from an EMBL/GenBank/DDBJ whole genome shotgun (WGS) entry which is preliminary data.</text>
</comment>
<protein>
    <recommendedName>
        <fullName evidence="2">Serine-threonine/tyrosine-protein kinase catalytic domain-containing protein</fullName>
    </recommendedName>
</protein>
<gene>
    <name evidence="3" type="ORF">AWC38_SpisGene13435</name>
</gene>
<reference evidence="4" key="1">
    <citation type="journal article" date="2017" name="bioRxiv">
        <title>Comparative analysis of the genomes of Stylophora pistillata and Acropora digitifera provides evidence for extensive differences between species of corals.</title>
        <authorList>
            <person name="Voolstra C.R."/>
            <person name="Li Y."/>
            <person name="Liew Y.J."/>
            <person name="Baumgarten S."/>
            <person name="Zoccola D."/>
            <person name="Flot J.-F."/>
            <person name="Tambutte S."/>
            <person name="Allemand D."/>
            <person name="Aranda M."/>
        </authorList>
    </citation>
    <scope>NUCLEOTIDE SEQUENCE [LARGE SCALE GENOMIC DNA]</scope>
</reference>
<proteinExistence type="predicted"/>